<evidence type="ECO:0000313" key="2">
    <source>
        <dbReference type="Proteomes" id="UP000886653"/>
    </source>
</evidence>
<dbReference type="AlphaFoldDB" id="A0A9P6T5F6"/>
<sequence length="88" mass="9587">MSVAGVVLVPPFKFYTPTLPPAAFTTSPRCPQARSRPEGCACLLSRALFVARTFFVMHALPSSHGHARFLSCATNVAFRHTGVLDLRK</sequence>
<evidence type="ECO:0000313" key="1">
    <source>
        <dbReference type="EMBL" id="KAG0139480.1"/>
    </source>
</evidence>
<dbReference type="EMBL" id="MU167579">
    <property type="protein sequence ID" value="KAG0139480.1"/>
    <property type="molecule type" value="Genomic_DNA"/>
</dbReference>
<reference evidence="1" key="1">
    <citation type="submission" date="2013-11" db="EMBL/GenBank/DDBJ databases">
        <title>Genome sequence of the fusiform rust pathogen reveals effectors for host alternation and coevolution with pine.</title>
        <authorList>
            <consortium name="DOE Joint Genome Institute"/>
            <person name="Smith K."/>
            <person name="Pendleton A."/>
            <person name="Kubisiak T."/>
            <person name="Anderson C."/>
            <person name="Salamov A."/>
            <person name="Aerts A."/>
            <person name="Riley R."/>
            <person name="Clum A."/>
            <person name="Lindquist E."/>
            <person name="Ence D."/>
            <person name="Campbell M."/>
            <person name="Kronenberg Z."/>
            <person name="Feau N."/>
            <person name="Dhillon B."/>
            <person name="Hamelin R."/>
            <person name="Burleigh J."/>
            <person name="Smith J."/>
            <person name="Yandell M."/>
            <person name="Nelson C."/>
            <person name="Grigoriev I."/>
            <person name="Davis J."/>
        </authorList>
    </citation>
    <scope>NUCLEOTIDE SEQUENCE</scope>
    <source>
        <strain evidence="1">G11</strain>
    </source>
</reference>
<gene>
    <name evidence="1" type="ORF">CROQUDRAFT_101466</name>
</gene>
<accession>A0A9P6T5F6</accession>
<protein>
    <submittedName>
        <fullName evidence="1">Uncharacterized protein</fullName>
    </submittedName>
</protein>
<proteinExistence type="predicted"/>
<organism evidence="1 2">
    <name type="scientific">Cronartium quercuum f. sp. fusiforme G11</name>
    <dbReference type="NCBI Taxonomy" id="708437"/>
    <lineage>
        <taxon>Eukaryota</taxon>
        <taxon>Fungi</taxon>
        <taxon>Dikarya</taxon>
        <taxon>Basidiomycota</taxon>
        <taxon>Pucciniomycotina</taxon>
        <taxon>Pucciniomycetes</taxon>
        <taxon>Pucciniales</taxon>
        <taxon>Coleosporiaceae</taxon>
        <taxon>Cronartium</taxon>
    </lineage>
</organism>
<dbReference type="Proteomes" id="UP000886653">
    <property type="component" value="Unassembled WGS sequence"/>
</dbReference>
<keyword evidence="2" id="KW-1185">Reference proteome</keyword>
<name>A0A9P6T5F6_9BASI</name>
<comment type="caution">
    <text evidence="1">The sequence shown here is derived from an EMBL/GenBank/DDBJ whole genome shotgun (WGS) entry which is preliminary data.</text>
</comment>